<dbReference type="RefSeq" id="WP_003337598.1">
    <property type="nucleotide sequence ID" value="NZ_CP007806.1"/>
</dbReference>
<dbReference type="InterPro" id="IPR036188">
    <property type="entry name" value="FAD/NAD-bd_sf"/>
</dbReference>
<evidence type="ECO:0000313" key="7">
    <source>
        <dbReference type="EMBL" id="AIG26685.1"/>
    </source>
</evidence>
<dbReference type="CDD" id="cd03477">
    <property type="entry name" value="Rieske_YhfW_C"/>
    <property type="match status" value="1"/>
</dbReference>
<dbReference type="PRINTS" id="PR00162">
    <property type="entry name" value="RIESKE"/>
</dbReference>
<dbReference type="Gene3D" id="3.30.9.10">
    <property type="entry name" value="D-Amino Acid Oxidase, subunit A, domain 2"/>
    <property type="match status" value="1"/>
</dbReference>
<evidence type="ECO:0000256" key="5">
    <source>
        <dbReference type="ARBA" id="ARBA00023157"/>
    </source>
</evidence>
<dbReference type="EMBL" id="CP007806">
    <property type="protein sequence ID" value="AIG26685.1"/>
    <property type="molecule type" value="Genomic_DNA"/>
</dbReference>
<dbReference type="EC" id="1.4.3.-" evidence="7"/>
<dbReference type="GO" id="GO:0016020">
    <property type="term" value="C:membrane"/>
    <property type="evidence" value="ECO:0007669"/>
    <property type="project" value="InterPro"/>
</dbReference>
<reference evidence="7 8" key="1">
    <citation type="journal article" date="2011" name="J. Bacteriol.">
        <title>Genome sequence of Brevibacillus laterosporus LMG 15441, a pathogen of invertebrates.</title>
        <authorList>
            <person name="Djukic M."/>
            <person name="Poehlein A."/>
            <person name="Thurmer A."/>
            <person name="Daniel R."/>
        </authorList>
    </citation>
    <scope>NUCLEOTIDE SEQUENCE [LARGE SCALE GENOMIC DNA]</scope>
    <source>
        <strain evidence="7 8">LMG 15441</strain>
    </source>
</reference>
<organism evidence="7 8">
    <name type="scientific">Brevibacillus laterosporus LMG 15441</name>
    <dbReference type="NCBI Taxonomy" id="1042163"/>
    <lineage>
        <taxon>Bacteria</taxon>
        <taxon>Bacillati</taxon>
        <taxon>Bacillota</taxon>
        <taxon>Bacilli</taxon>
        <taxon>Bacillales</taxon>
        <taxon>Paenibacillaceae</taxon>
        <taxon>Brevibacillus</taxon>
    </lineage>
</organism>
<evidence type="ECO:0000259" key="6">
    <source>
        <dbReference type="PROSITE" id="PS51296"/>
    </source>
</evidence>
<dbReference type="SUPFAM" id="SSF51905">
    <property type="entry name" value="FAD/NAD(P)-binding domain"/>
    <property type="match status" value="1"/>
</dbReference>
<dbReference type="Gene3D" id="3.50.50.60">
    <property type="entry name" value="FAD/NAD(P)-binding domain"/>
    <property type="match status" value="1"/>
</dbReference>
<gene>
    <name evidence="7" type="ORF">BRLA_c023650</name>
</gene>
<dbReference type="GO" id="GO:0005737">
    <property type="term" value="C:cytoplasm"/>
    <property type="evidence" value="ECO:0007669"/>
    <property type="project" value="TreeGrafter"/>
</dbReference>
<keyword evidence="3" id="KW-0408">Iron</keyword>
<dbReference type="FunFam" id="2.102.10.10:FF:000014">
    <property type="entry name" value="Oxidoreductase, FAD dependent"/>
    <property type="match status" value="1"/>
</dbReference>
<dbReference type="GO" id="GO:0004497">
    <property type="term" value="F:monooxygenase activity"/>
    <property type="evidence" value="ECO:0007669"/>
    <property type="project" value="UniProtKB-ARBA"/>
</dbReference>
<dbReference type="PANTHER" id="PTHR13847">
    <property type="entry name" value="SARCOSINE DEHYDROGENASE-RELATED"/>
    <property type="match status" value="1"/>
</dbReference>
<sequence>MTRNDIGREDLPRFPDPYWKDFIQLPTFPALQEDLKVDVVIIGGGITGITAAYLLVKEGLKVALLEANRLVNGTTGHTTAKITAQHDLIYDELISHMGQTKARLYYEANSEALQFIKQTVSEHQINCDFSQQDAYIYATTKEYAHKLEQEYSAYQQLRIPGELVNDIPFDINIHNALSMKDQAQFHPLAYLDKLVQLIVENGGLIFENSMAIDLEEGDQPTVITREGQRVTANYVLSCSHFPFYDGMGFYFTRLQAQRSYVIAIKTKKEFPGGMYISADQPTRSLRSVSMNGEDLVLIGGDGHKTGQGKDTLEHYKALEAFAHEVFDVKEILYRWSTQDLVTLDKVPYIGEITANHHNVLVATGYRKWGMTNSTAAAQLLRDMVLKRDNPFLELYRPSRFYINPSLREFFAVNLDVAKHLISGKLEVPDRKIEDLADGEGCVVLYNGERAGAYKNEKGQLFVVDTTCTHLGCETEWNHGDRTWDCPCHGSRFSHTGEVLEGPAELPLKRLH</sequence>
<dbReference type="eggNOG" id="COG0665">
    <property type="taxonomic scope" value="Bacteria"/>
</dbReference>
<dbReference type="GO" id="GO:0016705">
    <property type="term" value="F:oxidoreductase activity, acting on paired donors, with incorporation or reduction of molecular oxygen"/>
    <property type="evidence" value="ECO:0007669"/>
    <property type="project" value="UniProtKB-ARBA"/>
</dbReference>
<keyword evidence="4" id="KW-0411">Iron-sulfur</keyword>
<evidence type="ECO:0000313" key="8">
    <source>
        <dbReference type="Proteomes" id="UP000005850"/>
    </source>
</evidence>
<evidence type="ECO:0000256" key="1">
    <source>
        <dbReference type="ARBA" id="ARBA00022714"/>
    </source>
</evidence>
<dbReference type="Pfam" id="PF00355">
    <property type="entry name" value="Rieske"/>
    <property type="match status" value="1"/>
</dbReference>
<dbReference type="InterPro" id="IPR038010">
    <property type="entry name" value="YhfW_C"/>
</dbReference>
<dbReference type="Gene3D" id="2.102.10.10">
    <property type="entry name" value="Rieske [2Fe-2S] iron-sulphur domain"/>
    <property type="match status" value="1"/>
</dbReference>
<dbReference type="eggNOG" id="COG0723">
    <property type="taxonomic scope" value="Bacteria"/>
</dbReference>
<evidence type="ECO:0000256" key="4">
    <source>
        <dbReference type="ARBA" id="ARBA00023014"/>
    </source>
</evidence>
<keyword evidence="2" id="KW-0479">Metal-binding</keyword>
<dbReference type="InterPro" id="IPR036922">
    <property type="entry name" value="Rieske_2Fe-2S_sf"/>
</dbReference>
<proteinExistence type="predicted"/>
<dbReference type="GO" id="GO:0051537">
    <property type="term" value="F:2 iron, 2 sulfur cluster binding"/>
    <property type="evidence" value="ECO:0007669"/>
    <property type="project" value="UniProtKB-KW"/>
</dbReference>
<dbReference type="Proteomes" id="UP000005850">
    <property type="component" value="Chromosome"/>
</dbReference>
<dbReference type="InterPro" id="IPR005805">
    <property type="entry name" value="Rieske_Fe-S_prot_C"/>
</dbReference>
<evidence type="ECO:0000256" key="3">
    <source>
        <dbReference type="ARBA" id="ARBA00023004"/>
    </source>
</evidence>
<dbReference type="InterPro" id="IPR017941">
    <property type="entry name" value="Rieske_2Fe-2S"/>
</dbReference>
<dbReference type="SUPFAM" id="SSF50022">
    <property type="entry name" value="ISP domain"/>
    <property type="match status" value="1"/>
</dbReference>
<dbReference type="PANTHER" id="PTHR13847:SF274">
    <property type="entry name" value="RIESKE 2FE-2S IRON-SULFUR PROTEIN YHFW-RELATED"/>
    <property type="match status" value="1"/>
</dbReference>
<name>A0A075RAW9_BRELA</name>
<protein>
    <submittedName>
        <fullName evidence="7">Gamma-glutamylputrescine oxidoreductase</fullName>
        <ecNumber evidence="7">1.4.3.-</ecNumber>
    </submittedName>
</protein>
<accession>A0A075RAW9</accession>
<dbReference type="KEGG" id="blr:BRLA_c023650"/>
<dbReference type="AlphaFoldDB" id="A0A075RAW9"/>
<evidence type="ECO:0000256" key="2">
    <source>
        <dbReference type="ARBA" id="ARBA00022723"/>
    </source>
</evidence>
<dbReference type="Pfam" id="PF01266">
    <property type="entry name" value="DAO"/>
    <property type="match status" value="1"/>
</dbReference>
<dbReference type="STRING" id="1042163.BRLA_c023650"/>
<keyword evidence="1" id="KW-0001">2Fe-2S</keyword>
<dbReference type="PROSITE" id="PS51296">
    <property type="entry name" value="RIESKE"/>
    <property type="match status" value="1"/>
</dbReference>
<dbReference type="InterPro" id="IPR006076">
    <property type="entry name" value="FAD-dep_OxRdtase"/>
</dbReference>
<dbReference type="GO" id="GO:0046872">
    <property type="term" value="F:metal ion binding"/>
    <property type="evidence" value="ECO:0007669"/>
    <property type="project" value="UniProtKB-KW"/>
</dbReference>
<feature type="domain" description="Rieske" evidence="6">
    <location>
        <begin position="427"/>
        <end position="511"/>
    </location>
</feature>
<keyword evidence="7" id="KW-0560">Oxidoreductase</keyword>
<keyword evidence="5" id="KW-1015">Disulfide bond</keyword>
<keyword evidence="8" id="KW-1185">Reference proteome</keyword>
<dbReference type="HOGENOM" id="CLU_007884_15_1_9"/>